<dbReference type="Gene3D" id="3.40.630.30">
    <property type="match status" value="1"/>
</dbReference>
<comment type="caution">
    <text evidence="2">The sequence shown here is derived from an EMBL/GenBank/DDBJ whole genome shotgun (WGS) entry which is preliminary data.</text>
</comment>
<gene>
    <name evidence="2" type="ORF">Q4521_20625</name>
</gene>
<dbReference type="InterPro" id="IPR000182">
    <property type="entry name" value="GNAT_dom"/>
</dbReference>
<dbReference type="CDD" id="cd04301">
    <property type="entry name" value="NAT_SF"/>
    <property type="match status" value="1"/>
</dbReference>
<accession>A0AAW7XD32</accession>
<protein>
    <submittedName>
        <fullName evidence="2">GNAT family N-acetyltransferase</fullName>
        <ecNumber evidence="2">2.3.1.-</ecNumber>
    </submittedName>
</protein>
<sequence>MDITYSSYKKENYSHCEDLVNVAWGFDKLFKSESLRTIAKYLYTKGSLVSSNYRYVAVYEGVIVGFIFGFNSSRNKHRLAAVWLGLKATIDLSFKKMDKEEKNNFIEIIKNHQINRSKVISGKNNEIVLFVVSPKFQGRGVGTKLWQGFRDYCSCSASSSIQVETNKAGASAFYERLGFNHRADFYSPLHNLATEGGQACIYEYIQKKI</sequence>
<dbReference type="GO" id="GO:0016747">
    <property type="term" value="F:acyltransferase activity, transferring groups other than amino-acyl groups"/>
    <property type="evidence" value="ECO:0007669"/>
    <property type="project" value="InterPro"/>
</dbReference>
<dbReference type="EMBL" id="JAUOPB010000021">
    <property type="protein sequence ID" value="MDO6424906.1"/>
    <property type="molecule type" value="Genomic_DNA"/>
</dbReference>
<dbReference type="SUPFAM" id="SSF55729">
    <property type="entry name" value="Acyl-CoA N-acyltransferases (Nat)"/>
    <property type="match status" value="1"/>
</dbReference>
<evidence type="ECO:0000313" key="3">
    <source>
        <dbReference type="Proteomes" id="UP001169760"/>
    </source>
</evidence>
<dbReference type="PROSITE" id="PS51186">
    <property type="entry name" value="GNAT"/>
    <property type="match status" value="1"/>
</dbReference>
<feature type="domain" description="N-acetyltransferase" evidence="1">
    <location>
        <begin position="3"/>
        <end position="201"/>
    </location>
</feature>
<reference evidence="2" key="1">
    <citation type="submission" date="2023-07" db="EMBL/GenBank/DDBJ databases">
        <title>Genome content predicts the carbon catabolic preferences of heterotrophic bacteria.</title>
        <authorList>
            <person name="Gralka M."/>
        </authorList>
    </citation>
    <scope>NUCLEOTIDE SEQUENCE</scope>
    <source>
        <strain evidence="2">I3M17_2</strain>
    </source>
</reference>
<evidence type="ECO:0000259" key="1">
    <source>
        <dbReference type="PROSITE" id="PS51186"/>
    </source>
</evidence>
<keyword evidence="2" id="KW-0808">Transferase</keyword>
<keyword evidence="2" id="KW-0012">Acyltransferase</keyword>
<dbReference type="AlphaFoldDB" id="A0AAW7XD32"/>
<name>A0AAW7XD32_9GAMM</name>
<dbReference type="RefSeq" id="WP_303494181.1">
    <property type="nucleotide sequence ID" value="NZ_JAUOPB010000021.1"/>
</dbReference>
<evidence type="ECO:0000313" key="2">
    <source>
        <dbReference type="EMBL" id="MDO6424906.1"/>
    </source>
</evidence>
<organism evidence="2 3">
    <name type="scientific">Saccharophagus degradans</name>
    <dbReference type="NCBI Taxonomy" id="86304"/>
    <lineage>
        <taxon>Bacteria</taxon>
        <taxon>Pseudomonadati</taxon>
        <taxon>Pseudomonadota</taxon>
        <taxon>Gammaproteobacteria</taxon>
        <taxon>Cellvibrionales</taxon>
        <taxon>Cellvibrionaceae</taxon>
        <taxon>Saccharophagus</taxon>
    </lineage>
</organism>
<dbReference type="InterPro" id="IPR016181">
    <property type="entry name" value="Acyl_CoA_acyltransferase"/>
</dbReference>
<dbReference type="Pfam" id="PF00583">
    <property type="entry name" value="Acetyltransf_1"/>
    <property type="match status" value="1"/>
</dbReference>
<dbReference type="Proteomes" id="UP001169760">
    <property type="component" value="Unassembled WGS sequence"/>
</dbReference>
<dbReference type="EC" id="2.3.1.-" evidence="2"/>
<proteinExistence type="predicted"/>